<feature type="domain" description="Helix-turn-helix" evidence="1">
    <location>
        <begin position="50"/>
        <end position="100"/>
    </location>
</feature>
<sequence length="132" mass="14388">MSIVTIGTAVVRPDAPYVLQGDGKTYRLDRSAFEAALRAAEAASDNQSLITTGEAAEILQMSARTVARILDAGRLPFFRNGQSGRRMVACEDVLAYRDAQMHRKAHLQAARDLADNLGLYDIDPASLPLKTR</sequence>
<dbReference type="EMBL" id="JGZR01000016">
    <property type="protein sequence ID" value="KFI98886.1"/>
    <property type="molecule type" value="Genomic_DNA"/>
</dbReference>
<proteinExistence type="predicted"/>
<organism evidence="2 3">
    <name type="scientific">Bifidobacterium subtile</name>
    <dbReference type="NCBI Taxonomy" id="77635"/>
    <lineage>
        <taxon>Bacteria</taxon>
        <taxon>Bacillati</taxon>
        <taxon>Actinomycetota</taxon>
        <taxon>Actinomycetes</taxon>
        <taxon>Bifidobacteriales</taxon>
        <taxon>Bifidobacteriaceae</taxon>
        <taxon>Bifidobacterium</taxon>
    </lineage>
</organism>
<comment type="caution">
    <text evidence="2">The sequence shown here is derived from an EMBL/GenBank/DDBJ whole genome shotgun (WGS) entry which is preliminary data.</text>
</comment>
<keyword evidence="3" id="KW-1185">Reference proteome</keyword>
<dbReference type="AlphaFoldDB" id="A0A087DTN6"/>
<gene>
    <name evidence="2" type="ORF">BISU_2088</name>
</gene>
<name>A0A087DTN6_9BIFI</name>
<evidence type="ECO:0000259" key="1">
    <source>
        <dbReference type="Pfam" id="PF12728"/>
    </source>
</evidence>
<dbReference type="InterPro" id="IPR041657">
    <property type="entry name" value="HTH_17"/>
</dbReference>
<dbReference type="Pfam" id="PF12728">
    <property type="entry name" value="HTH_17"/>
    <property type="match status" value="1"/>
</dbReference>
<dbReference type="RefSeq" id="WP_024463884.1">
    <property type="nucleotide sequence ID" value="NZ_CP062939.1"/>
</dbReference>
<dbReference type="SUPFAM" id="SSF46955">
    <property type="entry name" value="Putative DNA-binding domain"/>
    <property type="match status" value="1"/>
</dbReference>
<evidence type="ECO:0000313" key="3">
    <source>
        <dbReference type="Proteomes" id="UP000029055"/>
    </source>
</evidence>
<dbReference type="OrthoDB" id="26212at2"/>
<dbReference type="InterPro" id="IPR009061">
    <property type="entry name" value="DNA-bd_dom_put_sf"/>
</dbReference>
<dbReference type="Proteomes" id="UP000029055">
    <property type="component" value="Unassembled WGS sequence"/>
</dbReference>
<dbReference type="STRING" id="77635.BISU_2088"/>
<accession>A0A087DTN6</accession>
<dbReference type="eggNOG" id="ENOG5032FQT">
    <property type="taxonomic scope" value="Bacteria"/>
</dbReference>
<dbReference type="Gene3D" id="1.10.1660.10">
    <property type="match status" value="1"/>
</dbReference>
<protein>
    <submittedName>
        <fullName evidence="2">Excisionase family DNA binding domain-containing protein</fullName>
    </submittedName>
</protein>
<evidence type="ECO:0000313" key="2">
    <source>
        <dbReference type="EMBL" id="KFI98886.1"/>
    </source>
</evidence>
<reference evidence="2 3" key="1">
    <citation type="submission" date="2014-03" db="EMBL/GenBank/DDBJ databases">
        <title>Genomics of Bifidobacteria.</title>
        <authorList>
            <person name="Ventura M."/>
            <person name="Milani C."/>
            <person name="Lugli G.A."/>
        </authorList>
    </citation>
    <scope>NUCLEOTIDE SEQUENCE [LARGE SCALE GENOMIC DNA]</scope>
    <source>
        <strain evidence="2 3">LMG 11597</strain>
    </source>
</reference>